<protein>
    <recommendedName>
        <fullName evidence="5">Cellulose biosynthesis protein BcsS</fullName>
    </recommendedName>
</protein>
<dbReference type="EMBL" id="AP014854">
    <property type="protein sequence ID" value="BAS00082.1"/>
    <property type="molecule type" value="Genomic_DNA"/>
</dbReference>
<dbReference type="STRING" id="1079.BVIR_2232"/>
<keyword evidence="1" id="KW-0732">Signal</keyword>
<dbReference type="AlphaFoldDB" id="A0A0H5BI60"/>
<evidence type="ECO:0000313" key="4">
    <source>
        <dbReference type="Proteomes" id="UP000065734"/>
    </source>
</evidence>
<proteinExistence type="predicted"/>
<evidence type="ECO:0000313" key="2">
    <source>
        <dbReference type="EMBL" id="BAS00082.1"/>
    </source>
</evidence>
<name>A0A0H5BI60_BLAVI</name>
<feature type="chain" id="PRO_5014229171" description="Cellulose biosynthesis protein BcsS" evidence="1">
    <location>
        <begin position="24"/>
        <end position="241"/>
    </location>
</feature>
<reference evidence="4" key="3">
    <citation type="journal article" date="2016" name="Genome Announc.">
        <title>Revised genome sequence of the purple photosynthetic bacterium Blastochloris viridis.</title>
        <authorList>
            <person name="Liu L.N."/>
            <person name="Faulkner M."/>
            <person name="Liu X."/>
            <person name="Huang F."/>
            <person name="Darby A.C."/>
            <person name="Hall N."/>
        </authorList>
    </citation>
    <scope>NUCLEOTIDE SEQUENCE [LARGE SCALE GENOMIC DNA]</scope>
    <source>
        <strain evidence="4">ATCC 19567 / DSM 133 / F</strain>
    </source>
</reference>
<dbReference type="KEGG" id="bvr:BVIR_2232"/>
<accession>A0A0H5BI60</accession>
<dbReference type="InterPro" id="IPR031485">
    <property type="entry name" value="CBP_BcsS"/>
</dbReference>
<reference evidence="3" key="2">
    <citation type="submission" date="2015-11" db="EMBL/GenBank/DDBJ databases">
        <authorList>
            <person name="Zhang Y."/>
            <person name="Guo Z."/>
        </authorList>
    </citation>
    <scope>NUCLEOTIDE SEQUENCE</scope>
    <source>
        <strain evidence="3">1</strain>
    </source>
</reference>
<dbReference type="OrthoDB" id="8479338at2"/>
<dbReference type="Proteomes" id="UP000065734">
    <property type="component" value="Chromosome I"/>
</dbReference>
<gene>
    <name evidence="2" type="ORF">BV133_2488</name>
    <name evidence="3" type="ORF">BVIRIDIS_16780</name>
</gene>
<organism evidence="3 4">
    <name type="scientific">Blastochloris viridis</name>
    <name type="common">Rhodopseudomonas viridis</name>
    <dbReference type="NCBI Taxonomy" id="1079"/>
    <lineage>
        <taxon>Bacteria</taxon>
        <taxon>Pseudomonadati</taxon>
        <taxon>Pseudomonadota</taxon>
        <taxon>Alphaproteobacteria</taxon>
        <taxon>Hyphomicrobiales</taxon>
        <taxon>Blastochloridaceae</taxon>
        <taxon>Blastochloris</taxon>
    </lineage>
</organism>
<sequence>MGRRRVIAAGMLCCAAATLPAAAADRPESAPLPQWLLFSGADASIRSTTGWIGGEYAADGLDKSGLRLRGVIGSGSYRTGHPSLSAADINVDKRFATFSVGHGWVAPTWRAAVFAGTDLDARSPDVAGAAPGDRGTRLGATLGAELWATPSPAVQVTASLGVATTRSSWAFRTGICHRIGSLCLGADAASIGDAAGSELRLGAAVAGLSLGALEMRIGGGLARKNDGDRGCYGYLSAWQRF</sequence>
<dbReference type="RefSeq" id="WP_055037675.1">
    <property type="nucleotide sequence ID" value="NZ_AP014854.2"/>
</dbReference>
<feature type="signal peptide" evidence="1">
    <location>
        <begin position="1"/>
        <end position="23"/>
    </location>
</feature>
<evidence type="ECO:0008006" key="5">
    <source>
        <dbReference type="Google" id="ProtNLM"/>
    </source>
</evidence>
<dbReference type="EMBL" id="LN907867">
    <property type="protein sequence ID" value="CUU42664.1"/>
    <property type="molecule type" value="Genomic_DNA"/>
</dbReference>
<keyword evidence="4" id="KW-1185">Reference proteome</keyword>
<evidence type="ECO:0000313" key="3">
    <source>
        <dbReference type="EMBL" id="CUU42664.1"/>
    </source>
</evidence>
<evidence type="ECO:0000256" key="1">
    <source>
        <dbReference type="SAM" id="SignalP"/>
    </source>
</evidence>
<reference evidence="2" key="1">
    <citation type="journal article" date="2015" name="Genome Announc.">
        <title>Complete Genome Sequence of the Bacteriochlorophyll b-Producing Photosynthetic Bacterium Blastochloris viridis.</title>
        <authorList>
            <person name="Tsukatani Y."/>
            <person name="Hirose Y."/>
            <person name="Harada J."/>
            <person name="Misawa N."/>
            <person name="Mori K."/>
            <person name="Inoue K."/>
            <person name="Tamiaki H."/>
        </authorList>
    </citation>
    <scope>NUCLEOTIDE SEQUENCE [LARGE SCALE GENOMIC DNA]</scope>
    <source>
        <strain evidence="2">DSM 133</strain>
    </source>
</reference>
<dbReference type="Pfam" id="PF17036">
    <property type="entry name" value="CBP_BcsS"/>
    <property type="match status" value="1"/>
</dbReference>